<gene>
    <name evidence="1" type="ORF">EGI15_18255</name>
</gene>
<name>A0ABX9X659_9FLAO</name>
<proteinExistence type="predicted"/>
<dbReference type="GeneID" id="301714622"/>
<comment type="caution">
    <text evidence="1">The sequence shown here is derived from an EMBL/GenBank/DDBJ whole genome shotgun (WGS) entry which is preliminary data.</text>
</comment>
<organism evidence="1 2">
    <name type="scientific">Chryseobacterium cucumeris</name>
    <dbReference type="NCBI Taxonomy" id="1813611"/>
    <lineage>
        <taxon>Bacteria</taxon>
        <taxon>Pseudomonadati</taxon>
        <taxon>Bacteroidota</taxon>
        <taxon>Flavobacteriia</taxon>
        <taxon>Flavobacteriales</taxon>
        <taxon>Weeksellaceae</taxon>
        <taxon>Chryseobacterium group</taxon>
        <taxon>Chryseobacterium</taxon>
    </lineage>
</organism>
<keyword evidence="2" id="KW-1185">Reference proteome</keyword>
<evidence type="ECO:0000313" key="1">
    <source>
        <dbReference type="EMBL" id="ROH90602.1"/>
    </source>
</evidence>
<dbReference type="EMBL" id="RJTW01000007">
    <property type="protein sequence ID" value="ROH90602.1"/>
    <property type="molecule type" value="Genomic_DNA"/>
</dbReference>
<sequence length="127" mass="14764">MNQKEIESVIALEPTERYKYFIKQVADSEIFYTLIDTNGDYVVSKIDDEELFPLWSAQEYAELCKVNGWENCEVKKLDLDDLEDEIIDFVADNGYLFNVFPAFDKTGFVVDLTEFSKDLSDELKNYG</sequence>
<dbReference type="Proteomes" id="UP000281899">
    <property type="component" value="Unassembled WGS sequence"/>
</dbReference>
<dbReference type="RefSeq" id="WP_123279443.1">
    <property type="nucleotide sequence ID" value="NZ_JALRGU010000318.1"/>
</dbReference>
<dbReference type="Pfam" id="PF11042">
    <property type="entry name" value="DUF2750"/>
    <property type="match status" value="1"/>
</dbReference>
<accession>A0ABX9X659</accession>
<reference evidence="1 2" key="1">
    <citation type="submission" date="2018-11" db="EMBL/GenBank/DDBJ databases">
        <title>Proposal to divide the Flavobacteriaceae and reorganize its genera based on Amino Acid Identity values calculated from whole genome sequences.</title>
        <authorList>
            <person name="Nicholson A.C."/>
            <person name="Gulvik C.A."/>
            <person name="Whitney A.M."/>
            <person name="Humrighouse B.W."/>
            <person name="Bell M."/>
            <person name="Holmes B."/>
            <person name="Steigerwalt A."/>
            <person name="Villarma A."/>
            <person name="Sheth M."/>
            <person name="Batra D."/>
            <person name="Pryor J."/>
            <person name="Bernardet J.-F."/>
            <person name="Hugo C."/>
            <person name="Kampfer P."/>
            <person name="Newman J."/>
            <person name="Mcquiston J.R."/>
        </authorList>
    </citation>
    <scope>NUCLEOTIDE SEQUENCE [LARGE SCALE GENOMIC DNA]</scope>
    <source>
        <strain evidence="1 2">G0235</strain>
    </source>
</reference>
<dbReference type="InterPro" id="IPR021284">
    <property type="entry name" value="DUF2750"/>
</dbReference>
<evidence type="ECO:0000313" key="2">
    <source>
        <dbReference type="Proteomes" id="UP000281899"/>
    </source>
</evidence>
<protein>
    <submittedName>
        <fullName evidence="1">DUF2750 domain-containing protein</fullName>
    </submittedName>
</protein>